<sequence>MDRDDLRTVPDTDSAKAAAEKPLAEADILAQLVHVNFVKFVEVDAAGQERPGDRLPAVGYIVYNTDCHEFAQWSFQGSDDYTLASDVYDRIVQHHPRLARSIDEWGGFYLCGQWCPVTRDSEVVH</sequence>
<name>A0ABT9XL47_9BACL</name>
<comment type="caution">
    <text evidence="1">The sequence shown here is derived from an EMBL/GenBank/DDBJ whole genome shotgun (WGS) entry which is preliminary data.</text>
</comment>
<dbReference type="EMBL" id="JAUSTP010000029">
    <property type="protein sequence ID" value="MDQ0191035.1"/>
    <property type="molecule type" value="Genomic_DNA"/>
</dbReference>
<reference evidence="1 2" key="1">
    <citation type="submission" date="2023-07" db="EMBL/GenBank/DDBJ databases">
        <title>Genomic Encyclopedia of Type Strains, Phase IV (KMG-IV): sequencing the most valuable type-strain genomes for metagenomic binning, comparative biology and taxonomic classification.</title>
        <authorList>
            <person name="Goeker M."/>
        </authorList>
    </citation>
    <scope>NUCLEOTIDE SEQUENCE [LARGE SCALE GENOMIC DNA]</scope>
    <source>
        <strain evidence="1 2">DSM 4006</strain>
    </source>
</reference>
<keyword evidence="2" id="KW-1185">Reference proteome</keyword>
<protein>
    <submittedName>
        <fullName evidence="1">Uncharacterized protein</fullName>
    </submittedName>
</protein>
<dbReference type="RefSeq" id="WP_274455617.1">
    <property type="nucleotide sequence ID" value="NZ_CP067097.1"/>
</dbReference>
<accession>A0ABT9XL47</accession>
<gene>
    <name evidence="1" type="ORF">J2S03_002902</name>
</gene>
<evidence type="ECO:0000313" key="1">
    <source>
        <dbReference type="EMBL" id="MDQ0191035.1"/>
    </source>
</evidence>
<organism evidence="1 2">
    <name type="scientific">Alicyclobacillus cycloheptanicus</name>
    <dbReference type="NCBI Taxonomy" id="1457"/>
    <lineage>
        <taxon>Bacteria</taxon>
        <taxon>Bacillati</taxon>
        <taxon>Bacillota</taxon>
        <taxon>Bacilli</taxon>
        <taxon>Bacillales</taxon>
        <taxon>Alicyclobacillaceae</taxon>
        <taxon>Alicyclobacillus</taxon>
    </lineage>
</organism>
<proteinExistence type="predicted"/>
<evidence type="ECO:0000313" key="2">
    <source>
        <dbReference type="Proteomes" id="UP001232973"/>
    </source>
</evidence>
<dbReference type="Proteomes" id="UP001232973">
    <property type="component" value="Unassembled WGS sequence"/>
</dbReference>